<keyword evidence="5 9" id="KW-0560">Oxidoreductase</keyword>
<dbReference type="InterPro" id="IPR002401">
    <property type="entry name" value="Cyt_P450_E_grp-I"/>
</dbReference>
<dbReference type="PRINTS" id="PR00385">
    <property type="entry name" value="P450"/>
</dbReference>
<dbReference type="FunCoup" id="A0A1W4WWS9">
    <property type="interactions" value="43"/>
</dbReference>
<sequence>MTALDIRLNSFSKEELKANSKSTKLMEAALASNSCILKTDNGPQLWRRFNTPLYRKFTKAQEYMERVAIDLLSQKIRLFKETKDKKPKTLLEGYLSSPEVDFKDITGMICDFLLAGIDTSAYTTSFVLYYLSCNPKVQEALHEESKTLLSRWDEPVTKEILNKAHYTKAVLKESLRLRPVSVGIGRVLDKDAIFSGYHVPKQTVVVSQNQVSCRFEEYFENPNEFKPERWLRSYEAYKSVHPFLVLPFGHGPRSCIARWLAEQNIRILLLKLSRRFKIRWNGGALDSKSLLINKPDGPIKLIFDERK</sequence>
<keyword evidence="4 8" id="KW-0479">Metal-binding</keyword>
<reference evidence="11" key="1">
    <citation type="submission" date="2025-08" db="UniProtKB">
        <authorList>
            <consortium name="RefSeq"/>
        </authorList>
    </citation>
    <scope>IDENTIFICATION</scope>
    <source>
        <tissue evidence="11">Entire body</tissue>
    </source>
</reference>
<evidence type="ECO:0000256" key="7">
    <source>
        <dbReference type="ARBA" id="ARBA00023033"/>
    </source>
</evidence>
<dbReference type="SUPFAM" id="SSF48264">
    <property type="entry name" value="Cytochrome P450"/>
    <property type="match status" value="1"/>
</dbReference>
<organism evidence="10 11">
    <name type="scientific">Agrilus planipennis</name>
    <name type="common">Emerald ash borer</name>
    <name type="synonym">Agrilus marcopoli</name>
    <dbReference type="NCBI Taxonomy" id="224129"/>
    <lineage>
        <taxon>Eukaryota</taxon>
        <taxon>Metazoa</taxon>
        <taxon>Ecdysozoa</taxon>
        <taxon>Arthropoda</taxon>
        <taxon>Hexapoda</taxon>
        <taxon>Insecta</taxon>
        <taxon>Pterygota</taxon>
        <taxon>Neoptera</taxon>
        <taxon>Endopterygota</taxon>
        <taxon>Coleoptera</taxon>
        <taxon>Polyphaga</taxon>
        <taxon>Elateriformia</taxon>
        <taxon>Buprestoidea</taxon>
        <taxon>Buprestidae</taxon>
        <taxon>Agrilinae</taxon>
        <taxon>Agrilus</taxon>
    </lineage>
</organism>
<dbReference type="GO" id="GO:0016705">
    <property type="term" value="F:oxidoreductase activity, acting on paired donors, with incorporation or reduction of molecular oxygen"/>
    <property type="evidence" value="ECO:0007669"/>
    <property type="project" value="InterPro"/>
</dbReference>
<gene>
    <name evidence="11" type="primary">LOC108736612</name>
</gene>
<dbReference type="Proteomes" id="UP000192223">
    <property type="component" value="Unplaced"/>
</dbReference>
<keyword evidence="3 8" id="KW-0349">Heme</keyword>
<dbReference type="InterPro" id="IPR036396">
    <property type="entry name" value="Cyt_P450_sf"/>
</dbReference>
<accession>A0A1W4WWS9</accession>
<evidence type="ECO:0000256" key="6">
    <source>
        <dbReference type="ARBA" id="ARBA00023004"/>
    </source>
</evidence>
<dbReference type="OrthoDB" id="6745223at2759"/>
<dbReference type="PANTHER" id="PTHR24279:SF120">
    <property type="entry name" value="CYTOCHROME P450"/>
    <property type="match status" value="1"/>
</dbReference>
<dbReference type="InterPro" id="IPR050479">
    <property type="entry name" value="CYP11_CYP27_families"/>
</dbReference>
<dbReference type="GO" id="GO:0005506">
    <property type="term" value="F:iron ion binding"/>
    <property type="evidence" value="ECO:0007669"/>
    <property type="project" value="InterPro"/>
</dbReference>
<dbReference type="KEGG" id="apln:108736612"/>
<dbReference type="Gene3D" id="1.10.630.10">
    <property type="entry name" value="Cytochrome P450"/>
    <property type="match status" value="1"/>
</dbReference>
<evidence type="ECO:0000256" key="3">
    <source>
        <dbReference type="ARBA" id="ARBA00022617"/>
    </source>
</evidence>
<evidence type="ECO:0000256" key="2">
    <source>
        <dbReference type="ARBA" id="ARBA00010617"/>
    </source>
</evidence>
<protein>
    <submittedName>
        <fullName evidence="11">Cytochrome P450 302a1, mitochondrial-like</fullName>
    </submittedName>
</protein>
<dbReference type="InParanoid" id="A0A1W4WWS9"/>
<dbReference type="AlphaFoldDB" id="A0A1W4WWS9"/>
<evidence type="ECO:0000256" key="1">
    <source>
        <dbReference type="ARBA" id="ARBA00001971"/>
    </source>
</evidence>
<comment type="cofactor">
    <cofactor evidence="1 8">
        <name>heme</name>
        <dbReference type="ChEBI" id="CHEBI:30413"/>
    </cofactor>
</comment>
<dbReference type="InterPro" id="IPR017972">
    <property type="entry name" value="Cyt_P450_CS"/>
</dbReference>
<feature type="binding site" description="axial binding residue" evidence="8">
    <location>
        <position position="255"/>
    </location>
    <ligand>
        <name>heme</name>
        <dbReference type="ChEBI" id="CHEBI:30413"/>
    </ligand>
    <ligandPart>
        <name>Fe</name>
        <dbReference type="ChEBI" id="CHEBI:18248"/>
    </ligandPart>
</feature>
<dbReference type="PROSITE" id="PS00086">
    <property type="entry name" value="CYTOCHROME_P450"/>
    <property type="match status" value="1"/>
</dbReference>
<dbReference type="Pfam" id="PF00067">
    <property type="entry name" value="p450"/>
    <property type="match status" value="1"/>
</dbReference>
<evidence type="ECO:0000256" key="5">
    <source>
        <dbReference type="ARBA" id="ARBA00023002"/>
    </source>
</evidence>
<proteinExistence type="inferred from homology"/>
<dbReference type="STRING" id="224129.A0A1W4WWS9"/>
<dbReference type="RefSeq" id="XP_018324597.2">
    <property type="nucleotide sequence ID" value="XM_018469095.2"/>
</dbReference>
<dbReference type="PANTHER" id="PTHR24279">
    <property type="entry name" value="CYTOCHROME P450"/>
    <property type="match status" value="1"/>
</dbReference>
<dbReference type="CDD" id="cd11054">
    <property type="entry name" value="CYP24A1-like"/>
    <property type="match status" value="1"/>
</dbReference>
<name>A0A1W4WWS9_AGRPL</name>
<dbReference type="GeneID" id="108736612"/>
<evidence type="ECO:0000313" key="11">
    <source>
        <dbReference type="RefSeq" id="XP_018324597.2"/>
    </source>
</evidence>
<dbReference type="GO" id="GO:0020037">
    <property type="term" value="F:heme binding"/>
    <property type="evidence" value="ECO:0007669"/>
    <property type="project" value="InterPro"/>
</dbReference>
<keyword evidence="6 8" id="KW-0408">Iron</keyword>
<evidence type="ECO:0000313" key="10">
    <source>
        <dbReference type="Proteomes" id="UP000192223"/>
    </source>
</evidence>
<evidence type="ECO:0000256" key="8">
    <source>
        <dbReference type="PIRSR" id="PIRSR602401-1"/>
    </source>
</evidence>
<comment type="similarity">
    <text evidence="2 9">Belongs to the cytochrome P450 family.</text>
</comment>
<evidence type="ECO:0000256" key="9">
    <source>
        <dbReference type="RuleBase" id="RU000461"/>
    </source>
</evidence>
<keyword evidence="10" id="KW-1185">Reference proteome</keyword>
<dbReference type="InterPro" id="IPR001128">
    <property type="entry name" value="Cyt_P450"/>
</dbReference>
<dbReference type="PRINTS" id="PR00463">
    <property type="entry name" value="EP450I"/>
</dbReference>
<evidence type="ECO:0000256" key="4">
    <source>
        <dbReference type="ARBA" id="ARBA00022723"/>
    </source>
</evidence>
<dbReference type="GO" id="GO:0004497">
    <property type="term" value="F:monooxygenase activity"/>
    <property type="evidence" value="ECO:0007669"/>
    <property type="project" value="UniProtKB-KW"/>
</dbReference>
<keyword evidence="7 9" id="KW-0503">Monooxygenase</keyword>